<feature type="region of interest" description="Disordered" evidence="1">
    <location>
        <begin position="394"/>
        <end position="492"/>
    </location>
</feature>
<organism evidence="2 3">
    <name type="scientific">Stegodyphus mimosarum</name>
    <name type="common">African social velvet spider</name>
    <dbReference type="NCBI Taxonomy" id="407821"/>
    <lineage>
        <taxon>Eukaryota</taxon>
        <taxon>Metazoa</taxon>
        <taxon>Ecdysozoa</taxon>
        <taxon>Arthropoda</taxon>
        <taxon>Chelicerata</taxon>
        <taxon>Arachnida</taxon>
        <taxon>Araneae</taxon>
        <taxon>Araneomorphae</taxon>
        <taxon>Entelegynae</taxon>
        <taxon>Eresoidea</taxon>
        <taxon>Eresidae</taxon>
        <taxon>Stegodyphus</taxon>
    </lineage>
</organism>
<proteinExistence type="predicted"/>
<feature type="region of interest" description="Disordered" evidence="1">
    <location>
        <begin position="79"/>
        <end position="125"/>
    </location>
</feature>
<evidence type="ECO:0000313" key="3">
    <source>
        <dbReference type="Proteomes" id="UP000054359"/>
    </source>
</evidence>
<evidence type="ECO:0000313" key="2">
    <source>
        <dbReference type="EMBL" id="KFM70163.1"/>
    </source>
</evidence>
<accession>A0A087TYH4</accession>
<dbReference type="PANTHER" id="PTHR10528">
    <property type="entry name" value="AF4/FMR2 FAMILY MEMBER"/>
    <property type="match status" value="1"/>
</dbReference>
<dbReference type="AlphaFoldDB" id="A0A087TYH4"/>
<sequence length="492" mass="53541">MASVEGNKVDVAREQERRARLQLLDEIREPSPQPIFGEPVKVELEDETSRRIKNTLGDFTQVLINDPKNLIGISRPIAIPGHSSAPSPRIQPSAKRPPQVVNGVHKPNPVGAPTYPKVGPDKRPVYPRNNRVDTPKPFYPNSVSAVPYHNQDTRVRDPVPWQDKDIRRTNAVSVPYNFNNNLSNSANVTNTNVCTLASCTTPSAVSAYNKSLPSYGQNGMVSNSMVQVPRYGDSVSSAPPSKRTAFRPGTLRIPERKPEKNAESPIELETILRVMKQVVPDPPLTAIQTPRTEESGFAFPTEPKEELPFLKVEEQFNISEPVPQIPDDPQPKEISPRQTAPSPWCVPKKPEPIIINQEPPKVENTIVEKEAVAPPLPPAPIAAVDDSSIYISSSLQEDLEMSDSDEEPVQEVKNTPAGYLKSPVTTTATINNSSTVAPNNSTDMEVPPAVPAESSSSESGDSDSDDSSSESNDSDSSASSESDDSDTPCNNV</sequence>
<gene>
    <name evidence="2" type="ORF">X975_05787</name>
</gene>
<dbReference type="OrthoDB" id="6435474at2759"/>
<feature type="compositionally biased region" description="Polar residues" evidence="1">
    <location>
        <begin position="423"/>
        <end position="443"/>
    </location>
</feature>
<feature type="compositionally biased region" description="Low complexity" evidence="1">
    <location>
        <begin position="469"/>
        <end position="480"/>
    </location>
</feature>
<evidence type="ECO:0000256" key="1">
    <source>
        <dbReference type="SAM" id="MobiDB-lite"/>
    </source>
</evidence>
<dbReference type="GO" id="GO:0032783">
    <property type="term" value="C:super elongation complex"/>
    <property type="evidence" value="ECO:0007669"/>
    <property type="project" value="TreeGrafter"/>
</dbReference>
<dbReference type="GO" id="GO:0010468">
    <property type="term" value="P:regulation of gene expression"/>
    <property type="evidence" value="ECO:0007669"/>
    <property type="project" value="InterPro"/>
</dbReference>
<reference evidence="2 3" key="1">
    <citation type="submission" date="2013-11" db="EMBL/GenBank/DDBJ databases">
        <title>Genome sequencing of Stegodyphus mimosarum.</title>
        <authorList>
            <person name="Bechsgaard J."/>
        </authorList>
    </citation>
    <scope>NUCLEOTIDE SEQUENCE [LARGE SCALE GENOMIC DNA]</scope>
</reference>
<dbReference type="EMBL" id="KK117328">
    <property type="protein sequence ID" value="KFM70163.1"/>
    <property type="molecule type" value="Genomic_DNA"/>
</dbReference>
<dbReference type="Proteomes" id="UP000054359">
    <property type="component" value="Unassembled WGS sequence"/>
</dbReference>
<feature type="non-terminal residue" evidence="2">
    <location>
        <position position="492"/>
    </location>
</feature>
<name>A0A087TYH4_STEMI</name>
<keyword evidence="3" id="KW-1185">Reference proteome</keyword>
<dbReference type="Gene3D" id="6.10.250.2670">
    <property type="match status" value="1"/>
</dbReference>
<feature type="region of interest" description="Disordered" evidence="1">
    <location>
        <begin position="320"/>
        <end position="352"/>
    </location>
</feature>
<dbReference type="InterPro" id="IPR007797">
    <property type="entry name" value="AF4/FMR2"/>
</dbReference>
<feature type="compositionally biased region" description="Acidic residues" evidence="1">
    <location>
        <begin position="397"/>
        <end position="409"/>
    </location>
</feature>
<dbReference type="PANTHER" id="PTHR10528:SF17">
    <property type="entry name" value="AF4_FMR2 FAMILY MEMBER LILLI"/>
    <property type="match status" value="1"/>
</dbReference>
<protein>
    <submittedName>
        <fullName evidence="2">Uncharacterized protein</fullName>
    </submittedName>
</protein>